<evidence type="ECO:0000259" key="4">
    <source>
        <dbReference type="Pfam" id="PF01420"/>
    </source>
</evidence>
<dbReference type="PANTHER" id="PTHR43140:SF1">
    <property type="entry name" value="TYPE I RESTRICTION ENZYME ECOKI SPECIFICITY SUBUNIT"/>
    <property type="match status" value="1"/>
</dbReference>
<dbReference type="GO" id="GO:0003677">
    <property type="term" value="F:DNA binding"/>
    <property type="evidence" value="ECO:0007669"/>
    <property type="project" value="UniProtKB-KW"/>
</dbReference>
<dbReference type="Proteomes" id="UP000287853">
    <property type="component" value="Unassembled WGS sequence"/>
</dbReference>
<dbReference type="Gene3D" id="3.90.220.20">
    <property type="entry name" value="DNA methylase specificity domains"/>
    <property type="match status" value="2"/>
</dbReference>
<protein>
    <submittedName>
        <fullName evidence="5">Type I restriction enzyme, S subunit</fullName>
        <ecNumber evidence="5">3.1.21.3</ecNumber>
    </submittedName>
</protein>
<dbReference type="GO" id="GO:0009035">
    <property type="term" value="F:type I site-specific deoxyribonuclease activity"/>
    <property type="evidence" value="ECO:0007669"/>
    <property type="project" value="UniProtKB-EC"/>
</dbReference>
<keyword evidence="6" id="KW-1185">Reference proteome</keyword>
<dbReference type="PANTHER" id="PTHR43140">
    <property type="entry name" value="TYPE-1 RESTRICTION ENZYME ECOKI SPECIFICITY PROTEIN"/>
    <property type="match status" value="1"/>
</dbReference>
<evidence type="ECO:0000313" key="5">
    <source>
        <dbReference type="EMBL" id="RWX44127.1"/>
    </source>
</evidence>
<evidence type="ECO:0000256" key="2">
    <source>
        <dbReference type="ARBA" id="ARBA00022747"/>
    </source>
</evidence>
<dbReference type="SUPFAM" id="SSF116734">
    <property type="entry name" value="DNA methylase specificity domain"/>
    <property type="match status" value="2"/>
</dbReference>
<comment type="similarity">
    <text evidence="1">Belongs to the type-I restriction system S methylase family.</text>
</comment>
<evidence type="ECO:0000256" key="1">
    <source>
        <dbReference type="ARBA" id="ARBA00010923"/>
    </source>
</evidence>
<keyword evidence="3" id="KW-0238">DNA-binding</keyword>
<dbReference type="InterPro" id="IPR000055">
    <property type="entry name" value="Restrct_endonuc_typeI_TRD"/>
</dbReference>
<dbReference type="InterPro" id="IPR044946">
    <property type="entry name" value="Restrct_endonuc_typeI_TRD_sf"/>
</dbReference>
<gene>
    <name evidence="5" type="ORF">H206_02685</name>
</gene>
<dbReference type="CDD" id="cd17278">
    <property type="entry name" value="RMtype1_S_LdeBORF1052P-TRD2-CR2"/>
    <property type="match status" value="1"/>
</dbReference>
<reference evidence="5 6" key="1">
    <citation type="submission" date="2017-01" db="EMBL/GenBank/DDBJ databases">
        <title>The cable genome- insights into the physiology and evolution of filamentous bacteria capable of sulfide oxidation via long distance electron transfer.</title>
        <authorList>
            <person name="Schreiber L."/>
            <person name="Bjerg J.T."/>
            <person name="Boggild A."/>
            <person name="Van De Vossenberg J."/>
            <person name="Meysman F."/>
            <person name="Nielsen L.P."/>
            <person name="Schramm A."/>
            <person name="Kjeldsen K.U."/>
        </authorList>
    </citation>
    <scope>NUCLEOTIDE SEQUENCE [LARGE SCALE GENOMIC DNA]</scope>
    <source>
        <strain evidence="5">MCF</strain>
    </source>
</reference>
<dbReference type="EMBL" id="MTKO01000102">
    <property type="protein sequence ID" value="RWX44127.1"/>
    <property type="molecule type" value="Genomic_DNA"/>
</dbReference>
<dbReference type="AlphaFoldDB" id="A0A444ITF9"/>
<feature type="domain" description="Type I restriction modification DNA specificity" evidence="4">
    <location>
        <begin position="3"/>
        <end position="170"/>
    </location>
</feature>
<name>A0A444ITF9_9BACT</name>
<proteinExistence type="inferred from homology"/>
<evidence type="ECO:0000256" key="3">
    <source>
        <dbReference type="ARBA" id="ARBA00023125"/>
    </source>
</evidence>
<dbReference type="Pfam" id="PF01420">
    <property type="entry name" value="Methylase_S"/>
    <property type="match status" value="2"/>
</dbReference>
<accession>A0A444ITF9</accession>
<organism evidence="5 6">
    <name type="scientific">Candidatus Electrothrix aarhusensis</name>
    <dbReference type="NCBI Taxonomy" id="1859131"/>
    <lineage>
        <taxon>Bacteria</taxon>
        <taxon>Pseudomonadati</taxon>
        <taxon>Thermodesulfobacteriota</taxon>
        <taxon>Desulfobulbia</taxon>
        <taxon>Desulfobulbales</taxon>
        <taxon>Desulfobulbaceae</taxon>
        <taxon>Candidatus Electrothrix</taxon>
    </lineage>
</organism>
<dbReference type="EC" id="3.1.21.3" evidence="5"/>
<keyword evidence="5" id="KW-0378">Hydrolase</keyword>
<evidence type="ECO:0000313" key="6">
    <source>
        <dbReference type="Proteomes" id="UP000287853"/>
    </source>
</evidence>
<comment type="caution">
    <text evidence="5">The sequence shown here is derived from an EMBL/GenBank/DDBJ whole genome shotgun (WGS) entry which is preliminary data.</text>
</comment>
<feature type="domain" description="Type I restriction modification DNA specificity" evidence="4">
    <location>
        <begin position="297"/>
        <end position="420"/>
    </location>
</feature>
<keyword evidence="2" id="KW-0680">Restriction system</keyword>
<dbReference type="InterPro" id="IPR051212">
    <property type="entry name" value="Type-I_RE_S_subunit"/>
</dbReference>
<sequence>MREDWVEGKLGDVLSVKNGYAFKSSEYQHEGIPIIRISDIKQGVVKATHAKRIVASEEFDNYQVEFGDILIAMSGATTGKFGIYQEREKTYQNQRVGNLKPHFDNHLIKRYIYYLLYSLRQRIEKDAHGGAQPNISGKKIEAIEFCLAPLPEQRAIVAKVEQLFSELDNGVANLKAAKDKLEIFRQAVLQKAFEGELTKEWRTKNYCDQSDFLKSLINDKNEAISKKLIKKDNYFPELTKERLIYNPPDNWLHLPWKTICKNNKYAMKRGPFGSALKKAFFVDSGYTVYEQGHAINDDPYRDRYFISEERYQDLKAFRVKPGDMIISCSGVTLGRICLLPDDCNSGIINQALLKIDLDERVILKKFFLIMFRSEAFQRKIFQKSLGTAMPNMVSMTELKELLIPVPSIEEQTQIVQEIETRLSVCDNAIANIEESLTKSEALRQSILKKAFAGKLLTDAELQACRQEPDWEPAAKLLERIKHDKKSTPRKKSTT</sequence>
<dbReference type="GO" id="GO:0009307">
    <property type="term" value="P:DNA restriction-modification system"/>
    <property type="evidence" value="ECO:0007669"/>
    <property type="project" value="UniProtKB-KW"/>
</dbReference>